<feature type="non-terminal residue" evidence="2">
    <location>
        <position position="1"/>
    </location>
</feature>
<organism evidence="2 3">
    <name type="scientific">Ophiophagus hannah</name>
    <name type="common">King cobra</name>
    <name type="synonym">Naja hannah</name>
    <dbReference type="NCBI Taxonomy" id="8665"/>
    <lineage>
        <taxon>Eukaryota</taxon>
        <taxon>Metazoa</taxon>
        <taxon>Chordata</taxon>
        <taxon>Craniata</taxon>
        <taxon>Vertebrata</taxon>
        <taxon>Euteleostomi</taxon>
        <taxon>Lepidosauria</taxon>
        <taxon>Squamata</taxon>
        <taxon>Bifurcata</taxon>
        <taxon>Unidentata</taxon>
        <taxon>Episquamata</taxon>
        <taxon>Toxicofera</taxon>
        <taxon>Serpentes</taxon>
        <taxon>Colubroidea</taxon>
        <taxon>Elapidae</taxon>
        <taxon>Elapinae</taxon>
        <taxon>Ophiophagus</taxon>
    </lineage>
</organism>
<dbReference type="OrthoDB" id="10016565at2759"/>
<comment type="caution">
    <text evidence="2">The sequence shown here is derived from an EMBL/GenBank/DDBJ whole genome shotgun (WGS) entry which is preliminary data.</text>
</comment>
<reference evidence="2 3" key="1">
    <citation type="journal article" date="2013" name="Proc. Natl. Acad. Sci. U.S.A.">
        <title>The king cobra genome reveals dynamic gene evolution and adaptation in the snake venom system.</title>
        <authorList>
            <person name="Vonk F.J."/>
            <person name="Casewell N.R."/>
            <person name="Henkel C.V."/>
            <person name="Heimberg A.M."/>
            <person name="Jansen H.J."/>
            <person name="McCleary R.J."/>
            <person name="Kerkkamp H.M."/>
            <person name="Vos R.A."/>
            <person name="Guerreiro I."/>
            <person name="Calvete J.J."/>
            <person name="Wuster W."/>
            <person name="Woods A.E."/>
            <person name="Logan J.M."/>
            <person name="Harrison R.A."/>
            <person name="Castoe T.A."/>
            <person name="de Koning A.P."/>
            <person name="Pollock D.D."/>
            <person name="Yandell M."/>
            <person name="Calderon D."/>
            <person name="Renjifo C."/>
            <person name="Currier R.B."/>
            <person name="Salgado D."/>
            <person name="Pla D."/>
            <person name="Sanz L."/>
            <person name="Hyder A.S."/>
            <person name="Ribeiro J.M."/>
            <person name="Arntzen J.W."/>
            <person name="van den Thillart G.E."/>
            <person name="Boetzer M."/>
            <person name="Pirovano W."/>
            <person name="Dirks R.P."/>
            <person name="Spaink H.P."/>
            <person name="Duboule D."/>
            <person name="McGlinn E."/>
            <person name="Kini R.M."/>
            <person name="Richardson M.K."/>
        </authorList>
    </citation>
    <scope>NUCLEOTIDE SEQUENCE</scope>
    <source>
        <tissue evidence="2">Blood</tissue>
    </source>
</reference>
<feature type="signal peptide" evidence="1">
    <location>
        <begin position="1"/>
        <end position="20"/>
    </location>
</feature>
<dbReference type="SUPFAM" id="SSF46966">
    <property type="entry name" value="Spectrin repeat"/>
    <property type="match status" value="1"/>
</dbReference>
<name>V8N8H9_OPHHA</name>
<protein>
    <submittedName>
        <fullName evidence="2">Dystonin</fullName>
    </submittedName>
</protein>
<keyword evidence="3" id="KW-1185">Reference proteome</keyword>
<dbReference type="AlphaFoldDB" id="V8N8H9"/>
<keyword evidence="1" id="KW-0732">Signal</keyword>
<evidence type="ECO:0000313" key="3">
    <source>
        <dbReference type="Proteomes" id="UP000018936"/>
    </source>
</evidence>
<proteinExistence type="predicted"/>
<evidence type="ECO:0000256" key="1">
    <source>
        <dbReference type="SAM" id="SignalP"/>
    </source>
</evidence>
<dbReference type="Proteomes" id="UP000018936">
    <property type="component" value="Unassembled WGS sequence"/>
</dbReference>
<dbReference type="EMBL" id="AZIM01006997">
    <property type="protein sequence ID" value="ETE58231.1"/>
    <property type="molecule type" value="Genomic_DNA"/>
</dbReference>
<feature type="chain" id="PRO_5004770621" evidence="1">
    <location>
        <begin position="21"/>
        <end position="148"/>
    </location>
</feature>
<dbReference type="Gene3D" id="1.20.58.60">
    <property type="match status" value="1"/>
</dbReference>
<accession>V8N8H9</accession>
<gene>
    <name evidence="2" type="primary">Dst</name>
    <name evidence="2" type="ORF">L345_16045</name>
</gene>
<sequence>MAAWWTQLAEVGSLCSLASAPLPAAAAAQECMQDLRNQWQLLGELEKEREASLQELLALAGRFWPGLTKLARALGNTQQMVLDLEDTAASDLKDIPAKLSDMQALRDKLDALQSELDSLRACGMELMSLCGDLEKPTITKSLDDVSTT</sequence>
<evidence type="ECO:0000313" key="2">
    <source>
        <dbReference type="EMBL" id="ETE58231.1"/>
    </source>
</evidence>